<comment type="caution">
    <text evidence="2">The sequence shown here is derived from an EMBL/GenBank/DDBJ whole genome shotgun (WGS) entry which is preliminary data.</text>
</comment>
<evidence type="ECO:0000313" key="2">
    <source>
        <dbReference type="EMBL" id="PAD78002.1"/>
    </source>
</evidence>
<feature type="region of interest" description="Disordered" evidence="1">
    <location>
        <begin position="174"/>
        <end position="251"/>
    </location>
</feature>
<organism evidence="2 3">
    <name type="scientific">Paenibacillus campinasensis</name>
    <dbReference type="NCBI Taxonomy" id="66347"/>
    <lineage>
        <taxon>Bacteria</taxon>
        <taxon>Bacillati</taxon>
        <taxon>Bacillota</taxon>
        <taxon>Bacilli</taxon>
        <taxon>Bacillales</taxon>
        <taxon>Paenibacillaceae</taxon>
        <taxon>Paenibacillus</taxon>
    </lineage>
</organism>
<evidence type="ECO:0008006" key="4">
    <source>
        <dbReference type="Google" id="ProtNLM"/>
    </source>
</evidence>
<feature type="region of interest" description="Disordered" evidence="1">
    <location>
        <begin position="468"/>
        <end position="495"/>
    </location>
</feature>
<feature type="compositionally biased region" description="Polar residues" evidence="1">
    <location>
        <begin position="222"/>
        <end position="236"/>
    </location>
</feature>
<dbReference type="AlphaFoldDB" id="A0A268EY03"/>
<proteinExistence type="predicted"/>
<sequence length="580" mass="60374">MAESLSYRMNLVIDPKNVVKANSGLRAMERYFERIEGRVMRIGRTRMAPEIVLKDSASKALDGLLEKIKRVKSEVIDASASVKLHVHRQIDTLVNVNFLHVVQGLDFNPVVNALQANTDALHGLSDALGNLQIGGGQESSSFMDKALNGVESVLFAAVAMKGIGEIKDKTKSLREVLPGKRKPSQKGNTPDAKPDLNNGTGGQGKSNPKKAAQTQNKAAQTESKAAQTQSKGTPTNDKVPSTTPKKPVGKGKTLRRMAVGGDFLETVGNLTKAGLTVAKKTWEIGSNLFGGGGGGLGVVAGNTGAAKTAVNPAKTAVKSGGASGLLKGASKRLLGPLSFLADAKAIAQAEPGIERNKAIGSAIGGGIGATIGGMVGSVIPGAGTLVGSVAGGAVGSYVGEKIGGAVTGITETFKAGKENVTKWFSKTFSFGKKEKDIAQPPPVPKPVVPAPPPSYALASPGAPIYGNATPGGHSYSGSRGSFGPPAFSDPARTQAYSGNQLSPQVVQISPEQMNVLSGYFRDIQMETTTNYNLPSGAVQVTVHEHHPVDVEGLILQIGQRLRTEFHRAAQNRKPNQAMPY</sequence>
<dbReference type="OrthoDB" id="2666192at2"/>
<accession>A0A268EY03</accession>
<dbReference type="EMBL" id="NPBY01000027">
    <property type="protein sequence ID" value="PAD78002.1"/>
    <property type="molecule type" value="Genomic_DNA"/>
</dbReference>
<evidence type="ECO:0000313" key="3">
    <source>
        <dbReference type="Proteomes" id="UP000215596"/>
    </source>
</evidence>
<protein>
    <recommendedName>
        <fullName evidence="4">Tail tape measure protein</fullName>
    </recommendedName>
</protein>
<dbReference type="RefSeq" id="WP_095264716.1">
    <property type="nucleotide sequence ID" value="NZ_NPBY01000027.1"/>
</dbReference>
<dbReference type="Proteomes" id="UP000215596">
    <property type="component" value="Unassembled WGS sequence"/>
</dbReference>
<evidence type="ECO:0000256" key="1">
    <source>
        <dbReference type="SAM" id="MobiDB-lite"/>
    </source>
</evidence>
<feature type="compositionally biased region" description="Low complexity" evidence="1">
    <location>
        <begin position="209"/>
        <end position="221"/>
    </location>
</feature>
<name>A0A268EY03_9BACL</name>
<reference evidence="2 3" key="1">
    <citation type="submission" date="2017-07" db="EMBL/GenBank/DDBJ databases">
        <title>Isolation and whole genome analysis of endospore-forming bacteria from heroin.</title>
        <authorList>
            <person name="Kalinowski J."/>
            <person name="Ahrens B."/>
            <person name="Al-Dilaimi A."/>
            <person name="Winkler A."/>
            <person name="Wibberg D."/>
            <person name="Schleenbecker U."/>
            <person name="Ruckert C."/>
            <person name="Wolfel R."/>
            <person name="Grass G."/>
        </authorList>
    </citation>
    <scope>NUCLEOTIDE SEQUENCE [LARGE SCALE GENOMIC DNA]</scope>
    <source>
        <strain evidence="2 3">7537-G1</strain>
    </source>
</reference>
<gene>
    <name evidence="2" type="ORF">CHH67_08380</name>
</gene>